<proteinExistence type="predicted"/>
<sequence length="152" mass="16920">MGQCGERARLEVMQQRITDEALPSITCQFQSLSLPRKAYGNDGPIGTAMPFEATTKFTYEAMSTDVLGVADTRPDTGYSSADRVQGERGVFNFNVEHVADERGCDAGSQYHWQSNELCSGSLTMSDSDLFRRRANKRLQIGRSHLQVIGEYQ</sequence>
<keyword evidence="2" id="KW-1185">Reference proteome</keyword>
<dbReference type="AlphaFoldDB" id="A0A183IVP2"/>
<evidence type="ECO:0000313" key="1">
    <source>
        <dbReference type="EMBL" id="VDP13933.1"/>
    </source>
</evidence>
<dbReference type="Proteomes" id="UP000270296">
    <property type="component" value="Unassembled WGS sequence"/>
</dbReference>
<reference evidence="3" key="1">
    <citation type="submission" date="2016-06" db="UniProtKB">
        <authorList>
            <consortium name="WormBaseParasite"/>
        </authorList>
    </citation>
    <scope>IDENTIFICATION</scope>
</reference>
<organism evidence="3">
    <name type="scientific">Soboliphyme baturini</name>
    <dbReference type="NCBI Taxonomy" id="241478"/>
    <lineage>
        <taxon>Eukaryota</taxon>
        <taxon>Metazoa</taxon>
        <taxon>Ecdysozoa</taxon>
        <taxon>Nematoda</taxon>
        <taxon>Enoplea</taxon>
        <taxon>Dorylaimia</taxon>
        <taxon>Dioctophymatida</taxon>
        <taxon>Dioctophymatoidea</taxon>
        <taxon>Soboliphymatidae</taxon>
        <taxon>Soboliphyme</taxon>
    </lineage>
</organism>
<dbReference type="EMBL" id="UZAM01010851">
    <property type="protein sequence ID" value="VDP13933.1"/>
    <property type="molecule type" value="Genomic_DNA"/>
</dbReference>
<protein>
    <submittedName>
        <fullName evidence="3">CIA30 domain-containing protein</fullName>
    </submittedName>
</protein>
<dbReference type="WBParaSite" id="SBAD_0000798001-mRNA-1">
    <property type="protein sequence ID" value="SBAD_0000798001-mRNA-1"/>
    <property type="gene ID" value="SBAD_0000798001"/>
</dbReference>
<accession>A0A183IVP2</accession>
<name>A0A183IVP2_9BILA</name>
<evidence type="ECO:0000313" key="2">
    <source>
        <dbReference type="Proteomes" id="UP000270296"/>
    </source>
</evidence>
<reference evidence="1 2" key="2">
    <citation type="submission" date="2018-11" db="EMBL/GenBank/DDBJ databases">
        <authorList>
            <consortium name="Pathogen Informatics"/>
        </authorList>
    </citation>
    <scope>NUCLEOTIDE SEQUENCE [LARGE SCALE GENOMIC DNA]</scope>
</reference>
<gene>
    <name evidence="1" type="ORF">SBAD_LOCUS7689</name>
</gene>
<evidence type="ECO:0000313" key="3">
    <source>
        <dbReference type="WBParaSite" id="SBAD_0000798001-mRNA-1"/>
    </source>
</evidence>